<feature type="region of interest" description="Disordered" evidence="2">
    <location>
        <begin position="301"/>
        <end position="323"/>
    </location>
</feature>
<feature type="region of interest" description="Disordered" evidence="2">
    <location>
        <begin position="29"/>
        <end position="48"/>
    </location>
</feature>
<dbReference type="Proteomes" id="UP000694720">
    <property type="component" value="Unplaced"/>
</dbReference>
<proteinExistence type="predicted"/>
<feature type="domain" description="MEIS N-terminal" evidence="3">
    <location>
        <begin position="51"/>
        <end position="157"/>
    </location>
</feature>
<evidence type="ECO:0000313" key="4">
    <source>
        <dbReference type="Ensembl" id="ENSSSCP00035011332.1"/>
    </source>
</evidence>
<evidence type="ECO:0000259" key="3">
    <source>
        <dbReference type="Pfam" id="PF16493"/>
    </source>
</evidence>
<organism evidence="4 5">
    <name type="scientific">Sus scrofa</name>
    <name type="common">Pig</name>
    <dbReference type="NCBI Taxonomy" id="9823"/>
    <lineage>
        <taxon>Eukaryota</taxon>
        <taxon>Metazoa</taxon>
        <taxon>Chordata</taxon>
        <taxon>Craniata</taxon>
        <taxon>Vertebrata</taxon>
        <taxon>Euteleostomi</taxon>
        <taxon>Mammalia</taxon>
        <taxon>Eutheria</taxon>
        <taxon>Laurasiatheria</taxon>
        <taxon>Artiodactyla</taxon>
        <taxon>Suina</taxon>
        <taxon>Suidae</taxon>
        <taxon>Sus</taxon>
    </lineage>
</organism>
<evidence type="ECO:0000256" key="2">
    <source>
        <dbReference type="SAM" id="MobiDB-lite"/>
    </source>
</evidence>
<dbReference type="AlphaFoldDB" id="A0A8D0Z7M6"/>
<dbReference type="Ensembl" id="ENSSSCT00035029337.1">
    <property type="protein sequence ID" value="ENSSSCP00035011332.1"/>
    <property type="gene ID" value="ENSSSCG00035022418.1"/>
</dbReference>
<feature type="compositionally biased region" description="Basic and acidic residues" evidence="2">
    <location>
        <begin position="365"/>
        <end position="374"/>
    </location>
</feature>
<dbReference type="InterPro" id="IPR032453">
    <property type="entry name" value="PKNOX/Meis_N"/>
</dbReference>
<accession>A0A8D0Z7M6</accession>
<reference evidence="4" key="1">
    <citation type="submission" date="2025-08" db="UniProtKB">
        <authorList>
            <consortium name="Ensembl"/>
        </authorList>
    </citation>
    <scope>IDENTIFICATION</scope>
</reference>
<evidence type="ECO:0000256" key="1">
    <source>
        <dbReference type="ARBA" id="ARBA00023242"/>
    </source>
</evidence>
<keyword evidence="1" id="KW-0539">Nucleus</keyword>
<name>A0A8D0Z7M6_PIG</name>
<dbReference type="Pfam" id="PF16493">
    <property type="entry name" value="Meis_PKNOX_N"/>
    <property type="match status" value="1"/>
</dbReference>
<sequence length="395" mass="42342">MMATQALSIDGYQDGQQMHVVTELKTEQDPHCSEPDVEGVSPPPVGSQTPMDADKQAIYRHPLFPLLALLFEKCEQSTQGSEGTTSASFDVDIENFVRKQEKEGKPFFCEDPETDNLMVKAIQVLRIHLLELEKVNELCKDFCSRYIACLRTKMNSETLLSGEPGSPYSPVQSQQIQSAITGTLSPQGIVVPASALQQGNVTMATVAGGTVYQPVTVVTPQGQVVTQALSPGTIRIQNSQVRGRAPWRGAGREGDSGRAGLQPLPLHEACLGLTPCDSPPLVSASGGVSLSLSDSLVTAKWQSAETPKEGGKPSPHPSPKQPFLSSLTWGCVVVSASGDWRRHRRPPLQAPGASQQNRPPGPPAEKGEGVLRSDSAGDARVCWDLRAVLPSVPLW</sequence>
<feature type="region of interest" description="Disordered" evidence="2">
    <location>
        <begin position="340"/>
        <end position="374"/>
    </location>
</feature>
<evidence type="ECO:0000313" key="5">
    <source>
        <dbReference type="Proteomes" id="UP000694720"/>
    </source>
</evidence>
<protein>
    <recommendedName>
        <fullName evidence="3">MEIS N-terminal domain-containing protein</fullName>
    </recommendedName>
</protein>